<dbReference type="AlphaFoldDB" id="A0A085VLW4"/>
<dbReference type="Proteomes" id="UP000028643">
    <property type="component" value="Unassembled WGS sequence"/>
</dbReference>
<organism evidence="1 2">
    <name type="scientific">Pseudomonas syringae</name>
    <dbReference type="NCBI Taxonomy" id="317"/>
    <lineage>
        <taxon>Bacteria</taxon>
        <taxon>Pseudomonadati</taxon>
        <taxon>Pseudomonadota</taxon>
        <taxon>Gammaproteobacteria</taxon>
        <taxon>Pseudomonadales</taxon>
        <taxon>Pseudomonadaceae</taxon>
        <taxon>Pseudomonas</taxon>
    </lineage>
</organism>
<dbReference type="EMBL" id="JPQT01000010">
    <property type="protein sequence ID" value="KFE56427.1"/>
    <property type="molecule type" value="Genomic_DNA"/>
</dbReference>
<sequence>MLIVFDLGGVLVELGPDIRLHARPDAAVEVDGLLRQYCLGLISTQVFSERLSDIYNWADGPKSFVQWFVRRRITGVQPGAERLLTELASRQVAVALFSNINEAVWTSLNKYPVLDACAYKLLSFQHHLMKPDQRFNKLVEDVSGYDKGQILYFDDSAANIEAGHARGWVSHLVNPDTAIKEIRQYLESYDSDAVI</sequence>
<dbReference type="NCBIfam" id="TIGR01509">
    <property type="entry name" value="HAD-SF-IA-v3"/>
    <property type="match status" value="1"/>
</dbReference>
<dbReference type="InterPro" id="IPR023214">
    <property type="entry name" value="HAD_sf"/>
</dbReference>
<dbReference type="PANTHER" id="PTHR43611:SF3">
    <property type="entry name" value="FLAVIN MONONUCLEOTIDE HYDROLASE 1, CHLOROPLATIC"/>
    <property type="match status" value="1"/>
</dbReference>
<dbReference type="Gene3D" id="3.40.50.1000">
    <property type="entry name" value="HAD superfamily/HAD-like"/>
    <property type="match status" value="1"/>
</dbReference>
<evidence type="ECO:0000313" key="1">
    <source>
        <dbReference type="EMBL" id="KFE56427.1"/>
    </source>
</evidence>
<reference evidence="1 2" key="1">
    <citation type="submission" date="2014-07" db="EMBL/GenBank/DDBJ databases">
        <title>Draft Genome Sequences of Environmental Pseudomonas syringae strains.</title>
        <authorList>
            <person name="Baltrus D.A."/>
            <person name="Berge O."/>
            <person name="Morris C."/>
        </authorList>
    </citation>
    <scope>NUCLEOTIDE SEQUENCE [LARGE SCALE GENOMIC DNA]</scope>
    <source>
        <strain evidence="1 2">CEB003</strain>
    </source>
</reference>
<protein>
    <recommendedName>
        <fullName evidence="3">Haloacid dehalogenase</fullName>
    </recommendedName>
</protein>
<accession>A0A085VLW4</accession>
<dbReference type="InterPro" id="IPR006439">
    <property type="entry name" value="HAD-SF_hydro_IA"/>
</dbReference>
<dbReference type="InterPro" id="IPR036412">
    <property type="entry name" value="HAD-like_sf"/>
</dbReference>
<evidence type="ECO:0000313" key="2">
    <source>
        <dbReference type="Proteomes" id="UP000028643"/>
    </source>
</evidence>
<comment type="caution">
    <text evidence="1">The sequence shown here is derived from an EMBL/GenBank/DDBJ whole genome shotgun (WGS) entry which is preliminary data.</text>
</comment>
<evidence type="ECO:0008006" key="3">
    <source>
        <dbReference type="Google" id="ProtNLM"/>
    </source>
</evidence>
<dbReference type="Gene3D" id="1.10.150.240">
    <property type="entry name" value="Putative phosphatase, domain 2"/>
    <property type="match status" value="1"/>
</dbReference>
<dbReference type="SUPFAM" id="SSF56784">
    <property type="entry name" value="HAD-like"/>
    <property type="match status" value="1"/>
</dbReference>
<dbReference type="PANTHER" id="PTHR43611">
    <property type="entry name" value="ALPHA-D-GLUCOSE 1-PHOSPHATE PHOSPHATASE"/>
    <property type="match status" value="1"/>
</dbReference>
<dbReference type="PATRIC" id="fig|317.174.peg.188"/>
<dbReference type="InterPro" id="IPR023198">
    <property type="entry name" value="PGP-like_dom2"/>
</dbReference>
<proteinExistence type="predicted"/>
<name>A0A085VLW4_PSESX</name>
<gene>
    <name evidence="1" type="ORF">IV02_00905</name>
</gene>